<feature type="compositionally biased region" description="Low complexity" evidence="1">
    <location>
        <begin position="114"/>
        <end position="142"/>
    </location>
</feature>
<dbReference type="GO" id="GO:1990072">
    <property type="term" value="C:TRAPPIII protein complex"/>
    <property type="evidence" value="ECO:0007669"/>
    <property type="project" value="TreeGrafter"/>
</dbReference>
<dbReference type="AlphaFoldDB" id="A0A9W6YS78"/>
<sequence length="556" mass="61342">MSLQLDSFFPGIRSKHSEQVYELINPDIRGPPSFLSKQLIVQAHSPKISVISTSSADNIAAKYGFTNFLNLLGYFENSFFDVDQPGSPLSVGSAYRITVRFTKPMQMLLKEQDNQQSQQLSQFSADGSDASGGDVSASASENGSGGFGGVNGPKFPELYNNTLFNKNISDFVDGIDEAIEQTEFLKSFQNVNYSSPQTGTDNLDELDVTILQNTIYLKLLTKIVSSPVLSPFETFNHPVIQLFVVSCDDELGLIEKEIDEWKQAKLPKWIDVDSILPVVLIVSHEDTPDHIQKGLKIQEHLKLRLSVKSAIMQVSSSGKESDANEQVTLLPSVFTQAHRPDSSLDTNTAIQMDKKVFTSIHDQLLELITSVLIPYMERKIKLWTDEVVAPRRSIAGRLFGAGKKWSSSSPSLATPKRSFFSFGGGGSSSTASTPMTPTASFNSNDGFYNGDCNEMIIRRLGDWCFMLHDYKSSYTNYELLKKDFLNDKAYSYLSSIQEYLIVSLMIGASNKLNPLDSSNIHSETHTGGGRAVSSAGSILSICQTIPQCTQTRIILC</sequence>
<protein>
    <submittedName>
        <fullName evidence="2">Unnamed protein product</fullName>
    </submittedName>
</protein>
<dbReference type="Proteomes" id="UP001165063">
    <property type="component" value="Unassembled WGS sequence"/>
</dbReference>
<evidence type="ECO:0000313" key="3">
    <source>
        <dbReference type="Proteomes" id="UP001165063"/>
    </source>
</evidence>
<evidence type="ECO:0000313" key="2">
    <source>
        <dbReference type="EMBL" id="GMG19130.1"/>
    </source>
</evidence>
<name>A0A9W6YS78_AMBMO</name>
<evidence type="ECO:0000256" key="1">
    <source>
        <dbReference type="SAM" id="MobiDB-lite"/>
    </source>
</evidence>
<keyword evidence="3" id="KW-1185">Reference proteome</keyword>
<dbReference type="InterPro" id="IPR024420">
    <property type="entry name" value="TRAPP_III_complex_Trs85"/>
</dbReference>
<dbReference type="EMBL" id="BSXU01000065">
    <property type="protein sequence ID" value="GMG19130.1"/>
    <property type="molecule type" value="Genomic_DNA"/>
</dbReference>
<accession>A0A9W6YS78</accession>
<gene>
    <name evidence="2" type="ORF">Amon01_000022800</name>
</gene>
<comment type="caution">
    <text evidence="2">The sequence shown here is derived from an EMBL/GenBank/DDBJ whole genome shotgun (WGS) entry which is preliminary data.</text>
</comment>
<feature type="region of interest" description="Disordered" evidence="1">
    <location>
        <begin position="111"/>
        <end position="148"/>
    </location>
</feature>
<dbReference type="OrthoDB" id="203724at2759"/>
<dbReference type="Pfam" id="PF12739">
    <property type="entry name" value="TRAPPC-Trs85"/>
    <property type="match status" value="1"/>
</dbReference>
<dbReference type="PANTHER" id="PTHR12975:SF6">
    <property type="entry name" value="TRAFFICKING PROTEIN PARTICLE COMPLEX SUBUNIT 8"/>
    <property type="match status" value="1"/>
</dbReference>
<proteinExistence type="predicted"/>
<dbReference type="PANTHER" id="PTHR12975">
    <property type="entry name" value="TRANSPORT PROTEIN TRAPP"/>
    <property type="match status" value="1"/>
</dbReference>
<organism evidence="2 3">
    <name type="scientific">Ambrosiozyma monospora</name>
    <name type="common">Yeast</name>
    <name type="synonym">Endomycopsis monosporus</name>
    <dbReference type="NCBI Taxonomy" id="43982"/>
    <lineage>
        <taxon>Eukaryota</taxon>
        <taxon>Fungi</taxon>
        <taxon>Dikarya</taxon>
        <taxon>Ascomycota</taxon>
        <taxon>Saccharomycotina</taxon>
        <taxon>Pichiomycetes</taxon>
        <taxon>Pichiales</taxon>
        <taxon>Pichiaceae</taxon>
        <taxon>Ambrosiozyma</taxon>
    </lineage>
</organism>
<reference evidence="2" key="1">
    <citation type="submission" date="2023-04" db="EMBL/GenBank/DDBJ databases">
        <title>Ambrosiozyma monospora NBRC 1965.</title>
        <authorList>
            <person name="Ichikawa N."/>
            <person name="Sato H."/>
            <person name="Tonouchi N."/>
        </authorList>
    </citation>
    <scope>NUCLEOTIDE SEQUENCE</scope>
    <source>
        <strain evidence="2">NBRC 1965</strain>
    </source>
</reference>